<dbReference type="MGI" id="MGI:1342774">
    <property type="gene designation" value="Ppargc1a"/>
</dbReference>
<keyword evidence="1" id="KW-1133">Transmembrane helix</keyword>
<keyword evidence="1" id="KW-0812">Transmembrane</keyword>
<evidence type="ECO:0000313" key="3">
    <source>
        <dbReference type="MGI" id="MGI:1342774"/>
    </source>
</evidence>
<reference evidence="2" key="7">
    <citation type="journal article" date="2005" name="Science">
        <title>The Transcriptional Landscape of the Mammalian Genome.</title>
        <authorList>
            <consortium name="The FANTOM Consortium"/>
            <consortium name="Riken Genome Exploration Research Group and Genome Science Group (Genome Network Project Core Group)"/>
        </authorList>
    </citation>
    <scope>NUCLEOTIDE SEQUENCE</scope>
    <source>
        <strain evidence="2">C57BL/6J</strain>
        <tissue evidence="2">Cortex</tissue>
    </source>
</reference>
<reference evidence="2" key="2">
    <citation type="journal article" date="2000" name="Genome Res.">
        <title>Normalization and subtraction of cap-trapper-selected cDNAs to prepare full-length cDNA libraries for rapid discovery of new genes.</title>
        <authorList>
            <person name="Carninci P."/>
            <person name="Shibata Y."/>
            <person name="Hayatsu N."/>
            <person name="Sugahara Y."/>
            <person name="Shibata K."/>
            <person name="Itoh M."/>
            <person name="Konno H."/>
            <person name="Okazaki Y."/>
            <person name="Muramatsu M."/>
            <person name="Hayashizaki Y."/>
        </authorList>
    </citation>
    <scope>NUCLEOTIDE SEQUENCE</scope>
    <source>
        <strain evidence="2">C57BL/6J</strain>
        <tissue evidence="2">Cortex</tissue>
    </source>
</reference>
<reference evidence="2" key="8">
    <citation type="journal article" date="2005" name="Science">
        <title>Antisense Transcription in the Mammalian Transcriptome.</title>
        <authorList>
            <consortium name="RIKEN Genome Exploration Research Group and Genome Science Group (Genome Network Project Core Group) and the FANTOM Consortium"/>
        </authorList>
    </citation>
    <scope>NUCLEOTIDE SEQUENCE</scope>
    <source>
        <strain evidence="2">C57BL/6J</strain>
        <tissue evidence="2">Cortex</tissue>
    </source>
</reference>
<protein>
    <submittedName>
        <fullName evidence="2">Uncharacterized protein</fullName>
    </submittedName>
</protein>
<dbReference type="AGR" id="MGI:1342774"/>
<name>Q8BRP2_MOUSE</name>
<evidence type="ECO:0000313" key="2">
    <source>
        <dbReference type="EMBL" id="BAC31667.1"/>
    </source>
</evidence>
<proteinExistence type="evidence at transcript level"/>
<reference evidence="2" key="1">
    <citation type="journal article" date="1999" name="Methods Enzymol.">
        <title>High-efficiency full-length cDNA cloning.</title>
        <authorList>
            <person name="Carninci P."/>
            <person name="Hayashizaki Y."/>
        </authorList>
    </citation>
    <scope>NUCLEOTIDE SEQUENCE</scope>
    <source>
        <strain evidence="2">C57BL/6J</strain>
        <tissue evidence="2">Cortex</tissue>
    </source>
</reference>
<feature type="transmembrane region" description="Helical" evidence="1">
    <location>
        <begin position="55"/>
        <end position="78"/>
    </location>
</feature>
<dbReference type="AlphaFoldDB" id="Q8BRP2"/>
<accession>Q8BRP2</accession>
<dbReference type="EMBL" id="AK043827">
    <property type="protein sequence ID" value="BAC31667.1"/>
    <property type="molecule type" value="mRNA"/>
</dbReference>
<reference evidence="2" key="3">
    <citation type="journal article" date="2000" name="Genome Res.">
        <title>RIKEN integrated sequence analysis (RISA) system--384-format sequencing pipeline with 384 multicapillary sequencer.</title>
        <authorList>
            <person name="Shibata K."/>
            <person name="Itoh M."/>
            <person name="Aizawa K."/>
            <person name="Nagaoka S."/>
            <person name="Sasaki N."/>
            <person name="Carninci P."/>
            <person name="Konno H."/>
            <person name="Akiyama J."/>
            <person name="Nishi K."/>
            <person name="Kitsunai T."/>
            <person name="Tashiro H."/>
            <person name="Itoh M."/>
            <person name="Sumi N."/>
            <person name="Ishii Y."/>
            <person name="Nakamura S."/>
            <person name="Hazama M."/>
            <person name="Nishine T."/>
            <person name="Harada A."/>
            <person name="Yamamoto R."/>
            <person name="Matsumoto H."/>
            <person name="Sakaguchi S."/>
            <person name="Ikegami T."/>
            <person name="Kashiwagi K."/>
            <person name="Fujiwake S."/>
            <person name="Inoue K."/>
            <person name="Togawa Y."/>
            <person name="Izawa M."/>
            <person name="Ohara E."/>
            <person name="Watahiki M."/>
            <person name="Yoneda Y."/>
            <person name="Ishikawa T."/>
            <person name="Ozawa K."/>
            <person name="Tanaka T."/>
            <person name="Matsuura S."/>
            <person name="Kawai J."/>
            <person name="Okazaki Y."/>
            <person name="Muramatsu M."/>
            <person name="Inoue Y."/>
            <person name="Kira A."/>
            <person name="Hayashizaki Y."/>
        </authorList>
    </citation>
    <scope>NUCLEOTIDE SEQUENCE</scope>
    <source>
        <strain evidence="2">C57BL/6J</strain>
        <tissue evidence="2">Cortex</tissue>
    </source>
</reference>
<reference evidence="2" key="6">
    <citation type="journal article" date="2002" name="Nature">
        <title>Analysis of the mouse transcriptome based on functional annotation of 60,770 full-length cDNAs.</title>
        <authorList>
            <consortium name="The FANTOM Consortium and the RIKEN Genome Exploration Research Group Phase I and II Team"/>
        </authorList>
    </citation>
    <scope>NUCLEOTIDE SEQUENCE</scope>
    <source>
        <strain evidence="2">C57BL/6J</strain>
        <tissue evidence="2">Cortex</tissue>
    </source>
</reference>
<reference evidence="2" key="5">
    <citation type="submission" date="2001-07" db="EMBL/GenBank/DDBJ databases">
        <authorList>
            <person name="Adachi J."/>
            <person name="Aizawa K."/>
            <person name="Akimura T."/>
            <person name="Arakawa T."/>
            <person name="Bono H."/>
            <person name="Carninci P."/>
            <person name="Fukuda S."/>
            <person name="Furuno M."/>
            <person name="Hanagaki T."/>
            <person name="Hara A."/>
            <person name="Hashizume W."/>
            <person name="Hayashida K."/>
            <person name="Hayatsu N."/>
            <person name="Hiramoto K."/>
            <person name="Hiraoka T."/>
            <person name="Hirozane T."/>
            <person name="Hori F."/>
            <person name="Imotani K."/>
            <person name="Ishii Y."/>
            <person name="Itoh M."/>
            <person name="Kagawa I."/>
            <person name="Kasukawa T."/>
            <person name="Katoh H."/>
            <person name="Kawai J."/>
            <person name="Kojima Y."/>
            <person name="Kondo S."/>
            <person name="Konno H."/>
            <person name="Kouda M."/>
            <person name="Koya S."/>
            <person name="Kurihara C."/>
            <person name="Matsuyama T."/>
            <person name="Miyazaki A."/>
            <person name="Murata M."/>
            <person name="Nakamura M."/>
            <person name="Nishi K."/>
            <person name="Nomura K."/>
            <person name="Numazaki R."/>
            <person name="Ohno M."/>
            <person name="Ohsato N."/>
            <person name="Okazaki Y."/>
            <person name="Saito R."/>
            <person name="Saitoh H."/>
            <person name="Sakai C."/>
            <person name="Sakai K."/>
            <person name="Sakazume N."/>
            <person name="Sano H."/>
            <person name="Sasaki D."/>
            <person name="Shibata K."/>
            <person name="Shinagawa A."/>
            <person name="Shiraki T."/>
            <person name="Sogabe Y."/>
            <person name="Tagami M."/>
            <person name="Tagawa A."/>
            <person name="Takahashi F."/>
            <person name="Takaku-Akahira S."/>
            <person name="Takeda Y."/>
            <person name="Tanaka T."/>
            <person name="Tomaru A."/>
            <person name="Toya T."/>
            <person name="Yasunishi A."/>
            <person name="Muramatsu M."/>
            <person name="Hayashizaki Y."/>
        </authorList>
    </citation>
    <scope>NUCLEOTIDE SEQUENCE</scope>
    <source>
        <strain evidence="2">C57BL/6J</strain>
        <tissue evidence="2">Cortex</tissue>
    </source>
</reference>
<reference evidence="2" key="4">
    <citation type="journal article" date="2001" name="Nature">
        <title>Functional annotation of a full-length mouse cDNA collection.</title>
        <authorList>
            <consortium name="The RIKEN Genome Exploration Research Group Phase II Team and the FANTOM Consortium"/>
        </authorList>
    </citation>
    <scope>NUCLEOTIDE SEQUENCE</scope>
    <source>
        <strain evidence="2">C57BL/6J</strain>
        <tissue evidence="2">Cortex</tissue>
    </source>
</reference>
<sequence>MSEKKPSILSIRISSEYGVAAMGVTKLWSMYFISKLRCIYCLADMNFLEDMIDLLLNRFCLFFFLCCCCFVFCFFVFLSHPTLSYKMGFTPRPMQLILTAAFIYHQHIVF</sequence>
<organism evidence="2">
    <name type="scientific">Mus musculus</name>
    <name type="common">Mouse</name>
    <dbReference type="NCBI Taxonomy" id="10090"/>
    <lineage>
        <taxon>Eukaryota</taxon>
        <taxon>Metazoa</taxon>
        <taxon>Chordata</taxon>
        <taxon>Craniata</taxon>
        <taxon>Vertebrata</taxon>
        <taxon>Euteleostomi</taxon>
        <taxon>Mammalia</taxon>
        <taxon>Eutheria</taxon>
        <taxon>Euarchontoglires</taxon>
        <taxon>Glires</taxon>
        <taxon>Rodentia</taxon>
        <taxon>Myomorpha</taxon>
        <taxon>Muroidea</taxon>
        <taxon>Muridae</taxon>
        <taxon>Murinae</taxon>
        <taxon>Mus</taxon>
        <taxon>Mus</taxon>
    </lineage>
</organism>
<evidence type="ECO:0000256" key="1">
    <source>
        <dbReference type="SAM" id="Phobius"/>
    </source>
</evidence>
<gene>
    <name evidence="3" type="primary">Ppargc1a</name>
</gene>
<keyword evidence="1" id="KW-0472">Membrane</keyword>